<evidence type="ECO:0000256" key="6">
    <source>
        <dbReference type="ARBA" id="ARBA00023235"/>
    </source>
</evidence>
<proteinExistence type="inferred from homology"/>
<comment type="caution">
    <text evidence="9">The sequence shown here is derived from an EMBL/GenBank/DDBJ whole genome shotgun (WGS) entry which is preliminary data.</text>
</comment>
<keyword evidence="10" id="KW-1185">Reference proteome</keyword>
<evidence type="ECO:0000256" key="4">
    <source>
        <dbReference type="ARBA" id="ARBA00013185"/>
    </source>
</evidence>
<keyword evidence="6 8" id="KW-0413">Isomerase</keyword>
<evidence type="ECO:0000256" key="2">
    <source>
        <dbReference type="ARBA" id="ARBA00005028"/>
    </source>
</evidence>
<dbReference type="InterPro" id="IPR011013">
    <property type="entry name" value="Gal_mutarotase_sf_dom"/>
</dbReference>
<keyword evidence="7 8" id="KW-0119">Carbohydrate metabolism</keyword>
<dbReference type="Pfam" id="PF01263">
    <property type="entry name" value="Aldose_epim"/>
    <property type="match status" value="1"/>
</dbReference>
<name>A0ABU4JX36_9CLOT</name>
<organism evidence="9 10">
    <name type="scientific">Clostridium tanneri</name>
    <dbReference type="NCBI Taxonomy" id="3037988"/>
    <lineage>
        <taxon>Bacteria</taxon>
        <taxon>Bacillati</taxon>
        <taxon>Bacillota</taxon>
        <taxon>Clostridia</taxon>
        <taxon>Eubacteriales</taxon>
        <taxon>Clostridiaceae</taxon>
        <taxon>Clostridium</taxon>
    </lineage>
</organism>
<dbReference type="InterPro" id="IPR015443">
    <property type="entry name" value="Aldose_1-epimerase"/>
</dbReference>
<protein>
    <recommendedName>
        <fullName evidence="5 8">Aldose 1-epimerase</fullName>
        <ecNumber evidence="4 8">5.1.3.3</ecNumber>
    </recommendedName>
</protein>
<comment type="similarity">
    <text evidence="3 8">Belongs to the aldose epimerase family.</text>
</comment>
<dbReference type="InterPro" id="IPR047215">
    <property type="entry name" value="Galactose_mutarotase-like"/>
</dbReference>
<dbReference type="CDD" id="cd09019">
    <property type="entry name" value="galactose_mutarotase_like"/>
    <property type="match status" value="1"/>
</dbReference>
<evidence type="ECO:0000256" key="8">
    <source>
        <dbReference type="PIRNR" id="PIRNR005096"/>
    </source>
</evidence>
<dbReference type="EC" id="5.1.3.3" evidence="4 8"/>
<evidence type="ECO:0000256" key="7">
    <source>
        <dbReference type="ARBA" id="ARBA00023277"/>
    </source>
</evidence>
<dbReference type="SUPFAM" id="SSF74650">
    <property type="entry name" value="Galactose mutarotase-like"/>
    <property type="match status" value="1"/>
</dbReference>
<dbReference type="GO" id="GO:0016853">
    <property type="term" value="F:isomerase activity"/>
    <property type="evidence" value="ECO:0007669"/>
    <property type="project" value="UniProtKB-KW"/>
</dbReference>
<dbReference type="PIRSF" id="PIRSF005096">
    <property type="entry name" value="GALM"/>
    <property type="match status" value="1"/>
</dbReference>
<dbReference type="InterPro" id="IPR018052">
    <property type="entry name" value="Ald1_epimerase_CS"/>
</dbReference>
<dbReference type="EMBL" id="JARUJP010000026">
    <property type="protein sequence ID" value="MDW8802700.1"/>
    <property type="molecule type" value="Genomic_DNA"/>
</dbReference>
<comment type="catalytic activity">
    <reaction evidence="1 8">
        <text>alpha-D-glucose = beta-D-glucose</text>
        <dbReference type="Rhea" id="RHEA:10264"/>
        <dbReference type="ChEBI" id="CHEBI:15903"/>
        <dbReference type="ChEBI" id="CHEBI:17925"/>
        <dbReference type="EC" id="5.1.3.3"/>
    </reaction>
</comment>
<accession>A0ABU4JX36</accession>
<gene>
    <name evidence="9" type="ORF">P8V03_16250</name>
</gene>
<dbReference type="Proteomes" id="UP001281656">
    <property type="component" value="Unassembled WGS sequence"/>
</dbReference>
<dbReference type="Gene3D" id="2.70.98.10">
    <property type="match status" value="1"/>
</dbReference>
<dbReference type="PANTHER" id="PTHR10091">
    <property type="entry name" value="ALDOSE-1-EPIMERASE"/>
    <property type="match status" value="1"/>
</dbReference>
<evidence type="ECO:0000256" key="3">
    <source>
        <dbReference type="ARBA" id="ARBA00006206"/>
    </source>
</evidence>
<dbReference type="PROSITE" id="PS00545">
    <property type="entry name" value="ALDOSE_1_EPIMERASE"/>
    <property type="match status" value="1"/>
</dbReference>
<dbReference type="RefSeq" id="WP_318798989.1">
    <property type="nucleotide sequence ID" value="NZ_JARUJP010000026.1"/>
</dbReference>
<comment type="pathway">
    <text evidence="2 8">Carbohydrate metabolism; hexose metabolism.</text>
</comment>
<dbReference type="InterPro" id="IPR008183">
    <property type="entry name" value="Aldose_1/G6P_1-epimerase"/>
</dbReference>
<evidence type="ECO:0000256" key="1">
    <source>
        <dbReference type="ARBA" id="ARBA00001614"/>
    </source>
</evidence>
<sequence>MKVTKKLFGEINWENVYEYTLKNDKGIEISCLDYGCVITKIVTPDRHGKYENIVLGFEDIESYREKSPYFGAVVGRVAGRIKGGEFELEGRTYTLANNDGKNHLHGGVKGFNDVIWEAEITEGEDEIKIEFSYTSLDGEEGYPGNLDVKVEYILNNDNEFIIQYKAETDKTTLFNPTNHSYFNLSGNLKRDVLEHSLKVDSSKFLEIDEELLPTGKVLEVSDTVFDFRKGRKIKEGVSSNYIQNKIVGQGYDHTFILNSNNSEILLWDEESGRKLVMNTDAPAVVLYTSNQLEEGMDLYGVSSRSYLGLCLETQIPPDAIHHESFPDCILRPEEIFISRTKYTFSLE</sequence>
<evidence type="ECO:0000313" key="10">
    <source>
        <dbReference type="Proteomes" id="UP001281656"/>
    </source>
</evidence>
<evidence type="ECO:0000313" key="9">
    <source>
        <dbReference type="EMBL" id="MDW8802700.1"/>
    </source>
</evidence>
<dbReference type="InterPro" id="IPR014718">
    <property type="entry name" value="GH-type_carb-bd"/>
</dbReference>
<evidence type="ECO:0000256" key="5">
    <source>
        <dbReference type="ARBA" id="ARBA00014165"/>
    </source>
</evidence>
<dbReference type="NCBIfam" id="NF008277">
    <property type="entry name" value="PRK11055.1"/>
    <property type="match status" value="1"/>
</dbReference>
<reference evidence="9 10" key="1">
    <citation type="submission" date="2023-04" db="EMBL/GenBank/DDBJ databases">
        <title>Clostridium tannerae sp. nov., isolated from the fecal material of an alpaca.</title>
        <authorList>
            <person name="Miller S."/>
            <person name="Hendry M."/>
            <person name="King J."/>
            <person name="Sankaranarayanan K."/>
            <person name="Lawson P.A."/>
        </authorList>
    </citation>
    <scope>NUCLEOTIDE SEQUENCE [LARGE SCALE GENOMIC DNA]</scope>
    <source>
        <strain evidence="9 10">A1-XYC3</strain>
    </source>
</reference>
<dbReference type="PANTHER" id="PTHR10091:SF0">
    <property type="entry name" value="GALACTOSE MUTAROTASE"/>
    <property type="match status" value="1"/>
</dbReference>